<dbReference type="AlphaFoldDB" id="A0A150J1W1"/>
<evidence type="ECO:0000256" key="2">
    <source>
        <dbReference type="ARBA" id="ARBA00022490"/>
    </source>
</evidence>
<sequence length="299" mass="32922">MFDSLKNKFSGLVDGVSSKKITEKDLNKILEDFELSLLESDVSMKVSEKIVNELKKKLTGEKISLTSNKKDFVKIAVEETLTEILEYKKYDIFKEIEKKRKAGEIFSIAFVGFNGTGKTTTIAKFGKLLSDKGYKVVIAASDTFRAGSIEQLCLHAEKIGIKVIKHNYGADPAAVAFDAINHAKARGIDVVLIDTAGRSEMNRNLMDEMKKLIRVSNPNMKIFVGDSLAGNAVAEQAEKFSEIGLDGSILTKVDADSRGGAALSISYITEKPILFIGTGQGYDDLEPFDPKWLVERILP</sequence>
<organism evidence="10 11">
    <name type="scientific">Candidatus Methanofastidiosum methylothiophilum</name>
    <dbReference type="NCBI Taxonomy" id="1705564"/>
    <lineage>
        <taxon>Archaea</taxon>
        <taxon>Methanobacteriati</taxon>
        <taxon>Methanobacteriota</taxon>
        <taxon>Stenosarchaea group</taxon>
        <taxon>Candidatus Methanofastidiosia</taxon>
        <taxon>Candidatus Methanofastidiosales</taxon>
        <taxon>Candidatus Methanofastidiosaceae</taxon>
        <taxon>Candidatus Methanofastidiosum</taxon>
    </lineage>
</organism>
<dbReference type="STRING" id="1705564.APG08_00604"/>
<evidence type="ECO:0000259" key="9">
    <source>
        <dbReference type="PROSITE" id="PS00300"/>
    </source>
</evidence>
<dbReference type="SMART" id="SM00382">
    <property type="entry name" value="AAA"/>
    <property type="match status" value="1"/>
</dbReference>
<dbReference type="SUPFAM" id="SSF52540">
    <property type="entry name" value="P-loop containing nucleoside triphosphate hydrolases"/>
    <property type="match status" value="1"/>
</dbReference>
<evidence type="ECO:0000313" key="10">
    <source>
        <dbReference type="EMBL" id="KYC51108.1"/>
    </source>
</evidence>
<evidence type="ECO:0000256" key="3">
    <source>
        <dbReference type="ARBA" id="ARBA00022741"/>
    </source>
</evidence>
<evidence type="ECO:0000256" key="5">
    <source>
        <dbReference type="ARBA" id="ARBA00023134"/>
    </source>
</evidence>
<comment type="caution">
    <text evidence="10">The sequence shown here is derived from an EMBL/GenBank/DDBJ whole genome shotgun (WGS) entry which is preliminary data.</text>
</comment>
<dbReference type="FunFam" id="3.40.50.300:FF:000566">
    <property type="entry name" value="Signal recognition particle receptor subunit alpha"/>
    <property type="match status" value="1"/>
</dbReference>
<dbReference type="PANTHER" id="PTHR43134">
    <property type="entry name" value="SIGNAL RECOGNITION PARTICLE RECEPTOR SUBUNIT ALPHA"/>
    <property type="match status" value="1"/>
</dbReference>
<evidence type="ECO:0000256" key="6">
    <source>
        <dbReference type="ARBA" id="ARBA00023136"/>
    </source>
</evidence>
<dbReference type="InterPro" id="IPR042101">
    <property type="entry name" value="SRP54_N_sf"/>
</dbReference>
<dbReference type="Gene3D" id="1.20.120.140">
    <property type="entry name" value="Signal recognition particle SRP54, nucleotide-binding domain"/>
    <property type="match status" value="1"/>
</dbReference>
<dbReference type="HAMAP" id="MF_00920">
    <property type="entry name" value="FtsY"/>
    <property type="match status" value="1"/>
</dbReference>
<dbReference type="Pfam" id="PF00448">
    <property type="entry name" value="SRP54"/>
    <property type="match status" value="1"/>
</dbReference>
<dbReference type="Gene3D" id="3.40.50.300">
    <property type="entry name" value="P-loop containing nucleotide triphosphate hydrolases"/>
    <property type="match status" value="1"/>
</dbReference>
<gene>
    <name evidence="8" type="primary">ftsY</name>
    <name evidence="10" type="ORF">AMQ22_01356</name>
</gene>
<dbReference type="InterPro" id="IPR036225">
    <property type="entry name" value="SRP/SRP_N"/>
</dbReference>
<keyword evidence="7 8" id="KW-0675">Receptor</keyword>
<dbReference type="GO" id="GO:0006614">
    <property type="term" value="P:SRP-dependent cotranslational protein targeting to membrane"/>
    <property type="evidence" value="ECO:0007669"/>
    <property type="project" value="InterPro"/>
</dbReference>
<feature type="domain" description="SRP54-type proteins GTP-binding" evidence="9">
    <location>
        <begin position="272"/>
        <end position="285"/>
    </location>
</feature>
<dbReference type="GO" id="GO:0005525">
    <property type="term" value="F:GTP binding"/>
    <property type="evidence" value="ECO:0007669"/>
    <property type="project" value="UniProtKB-UniRule"/>
</dbReference>
<dbReference type="SMART" id="SM00962">
    <property type="entry name" value="SRP54"/>
    <property type="match status" value="1"/>
</dbReference>
<evidence type="ECO:0000256" key="1">
    <source>
        <dbReference type="ARBA" id="ARBA00022475"/>
    </source>
</evidence>
<proteinExistence type="inferred from homology"/>
<keyword evidence="2 8" id="KW-0963">Cytoplasm</keyword>
<dbReference type="SUPFAM" id="SSF47364">
    <property type="entry name" value="Domain of the SRP/SRP receptor G-proteins"/>
    <property type="match status" value="1"/>
</dbReference>
<dbReference type="GO" id="GO:0003924">
    <property type="term" value="F:GTPase activity"/>
    <property type="evidence" value="ECO:0007669"/>
    <property type="project" value="UniProtKB-UniRule"/>
</dbReference>
<evidence type="ECO:0000313" key="11">
    <source>
        <dbReference type="Proteomes" id="UP000075398"/>
    </source>
</evidence>
<evidence type="ECO:0000256" key="7">
    <source>
        <dbReference type="ARBA" id="ARBA00023170"/>
    </source>
</evidence>
<dbReference type="InterPro" id="IPR004390">
    <property type="entry name" value="SR_rcpt_FtsY"/>
</dbReference>
<reference evidence="10 11" key="1">
    <citation type="journal article" date="2016" name="ISME J.">
        <title>Chasing the elusive Euryarchaeota class WSA2: genomes reveal a uniquely fastidious methyl-reducing methanogen.</title>
        <authorList>
            <person name="Nobu M.K."/>
            <person name="Narihiro T."/>
            <person name="Kuroda K."/>
            <person name="Mei R."/>
            <person name="Liu W.T."/>
        </authorList>
    </citation>
    <scope>NUCLEOTIDE SEQUENCE [LARGE SCALE GENOMIC DNA]</scope>
    <source>
        <strain evidence="10">U1lsi0528_Bin055</strain>
    </source>
</reference>
<protein>
    <recommendedName>
        <fullName evidence="8">Signal recognition particle receptor FtsY</fullName>
        <shortName evidence="8">SRP receptor</shortName>
        <ecNumber evidence="8">3.6.5.4</ecNumber>
    </recommendedName>
</protein>
<keyword evidence="5 8" id="KW-0342">GTP-binding</keyword>
<dbReference type="Proteomes" id="UP000075398">
    <property type="component" value="Unassembled WGS sequence"/>
</dbReference>
<keyword evidence="4 8" id="KW-0378">Hydrolase</keyword>
<dbReference type="InterPro" id="IPR027417">
    <property type="entry name" value="P-loop_NTPase"/>
</dbReference>
<dbReference type="InterPro" id="IPR000897">
    <property type="entry name" value="SRP54_GTPase_dom"/>
</dbReference>
<dbReference type="EC" id="3.6.5.4" evidence="8"/>
<accession>A0A150J1W1</accession>
<keyword evidence="3 8" id="KW-0547">Nucleotide-binding</keyword>
<dbReference type="GO" id="GO:0005047">
    <property type="term" value="F:signal recognition particle binding"/>
    <property type="evidence" value="ECO:0007669"/>
    <property type="project" value="TreeGrafter"/>
</dbReference>
<dbReference type="GO" id="GO:0005737">
    <property type="term" value="C:cytoplasm"/>
    <property type="evidence" value="ECO:0007669"/>
    <property type="project" value="UniProtKB-SubCell"/>
</dbReference>
<comment type="similarity">
    <text evidence="8">Belongs to the GTP-binding SRP family. FtsY subfamily.</text>
</comment>
<dbReference type="InterPro" id="IPR003593">
    <property type="entry name" value="AAA+_ATPase"/>
</dbReference>
<feature type="binding site" evidence="8">
    <location>
        <begin position="194"/>
        <end position="198"/>
    </location>
    <ligand>
        <name>GTP</name>
        <dbReference type="ChEBI" id="CHEBI:37565"/>
    </ligand>
</feature>
<evidence type="ECO:0000256" key="4">
    <source>
        <dbReference type="ARBA" id="ARBA00022801"/>
    </source>
</evidence>
<comment type="function">
    <text evidence="8">Involved in targeting and insertion of nascent membrane proteins into the cytoplasmic membrane. Acts as a receptor for the complex formed by the signal recognition particle (SRP) and the ribosome-nascent chain (RNC).</text>
</comment>
<dbReference type="InterPro" id="IPR013822">
    <property type="entry name" value="Signal_recog_particl_SRP54_hlx"/>
</dbReference>
<dbReference type="PATRIC" id="fig|1705409.3.peg.1414"/>
<dbReference type="Pfam" id="PF02881">
    <property type="entry name" value="SRP54_N"/>
    <property type="match status" value="1"/>
</dbReference>
<feature type="binding site" evidence="8">
    <location>
        <begin position="251"/>
        <end position="254"/>
    </location>
    <ligand>
        <name>GTP</name>
        <dbReference type="ChEBI" id="CHEBI:37565"/>
    </ligand>
</feature>
<dbReference type="PANTHER" id="PTHR43134:SF1">
    <property type="entry name" value="SIGNAL RECOGNITION PARTICLE RECEPTOR SUBUNIT ALPHA"/>
    <property type="match status" value="1"/>
</dbReference>
<comment type="subunit">
    <text evidence="8">Part of the signal recognition particle protein translocation system, which is composed of SRP and FtsY.</text>
</comment>
<name>A0A150J1W1_9EURY</name>
<evidence type="ECO:0000256" key="8">
    <source>
        <dbReference type="HAMAP-Rule" id="MF_00920"/>
    </source>
</evidence>
<keyword evidence="6 8" id="KW-0472">Membrane</keyword>
<dbReference type="SMART" id="SM00963">
    <property type="entry name" value="SRP54_N"/>
    <property type="match status" value="1"/>
</dbReference>
<dbReference type="EMBL" id="LNGC01000063">
    <property type="protein sequence ID" value="KYC51108.1"/>
    <property type="molecule type" value="Genomic_DNA"/>
</dbReference>
<dbReference type="PROSITE" id="PS00300">
    <property type="entry name" value="SRP54"/>
    <property type="match status" value="1"/>
</dbReference>
<dbReference type="GO" id="GO:0005886">
    <property type="term" value="C:plasma membrane"/>
    <property type="evidence" value="ECO:0007669"/>
    <property type="project" value="UniProtKB-SubCell"/>
</dbReference>
<dbReference type="NCBIfam" id="TIGR00064">
    <property type="entry name" value="ftsY"/>
    <property type="match status" value="1"/>
</dbReference>
<comment type="catalytic activity">
    <reaction evidence="8">
        <text>GTP + H2O = GDP + phosphate + H(+)</text>
        <dbReference type="Rhea" id="RHEA:19669"/>
        <dbReference type="ChEBI" id="CHEBI:15377"/>
        <dbReference type="ChEBI" id="CHEBI:15378"/>
        <dbReference type="ChEBI" id="CHEBI:37565"/>
        <dbReference type="ChEBI" id="CHEBI:43474"/>
        <dbReference type="ChEBI" id="CHEBI:58189"/>
        <dbReference type="EC" id="3.6.5.4"/>
    </reaction>
</comment>
<feature type="binding site" evidence="8">
    <location>
        <begin position="112"/>
        <end position="119"/>
    </location>
    <ligand>
        <name>GTP</name>
        <dbReference type="ChEBI" id="CHEBI:37565"/>
    </ligand>
</feature>
<keyword evidence="1 8" id="KW-1003">Cell membrane</keyword>
<comment type="subcellular location">
    <subcellularLocation>
        <location evidence="8">Cell membrane</location>
        <topology evidence="8">Peripheral membrane protein</topology>
        <orientation evidence="8">Cytoplasmic side</orientation>
    </subcellularLocation>
    <subcellularLocation>
        <location evidence="8">Cytoplasm</location>
    </subcellularLocation>
</comment>